<dbReference type="PROSITE" id="PS51724">
    <property type="entry name" value="SPOR"/>
    <property type="match status" value="1"/>
</dbReference>
<feature type="domain" description="SPOR" evidence="3">
    <location>
        <begin position="520"/>
        <end position="600"/>
    </location>
</feature>
<gene>
    <name evidence="4" type="ORF">GRI40_04985</name>
</gene>
<evidence type="ECO:0000259" key="3">
    <source>
        <dbReference type="PROSITE" id="PS51724"/>
    </source>
</evidence>
<feature type="compositionally biased region" description="Basic and acidic residues" evidence="1">
    <location>
        <begin position="487"/>
        <end position="506"/>
    </location>
</feature>
<name>A0A6I4TD83_9SPHN</name>
<comment type="caution">
    <text evidence="4">The sequence shown here is derived from an EMBL/GenBank/DDBJ whole genome shotgun (WGS) entry which is preliminary data.</text>
</comment>
<feature type="compositionally biased region" description="Low complexity" evidence="1">
    <location>
        <begin position="294"/>
        <end position="311"/>
    </location>
</feature>
<accession>A0A6I4TD83</accession>
<dbReference type="Pfam" id="PF05036">
    <property type="entry name" value="SPOR"/>
    <property type="match status" value="1"/>
</dbReference>
<reference evidence="4 5" key="1">
    <citation type="submission" date="2019-12" db="EMBL/GenBank/DDBJ databases">
        <title>Genomic-based taxomic classification of the family Erythrobacteraceae.</title>
        <authorList>
            <person name="Xu L."/>
        </authorList>
    </citation>
    <scope>NUCLEOTIDE SEQUENCE [LARGE SCALE GENOMIC DNA]</scope>
    <source>
        <strain evidence="4 5">100921-2</strain>
    </source>
</reference>
<evidence type="ECO:0000256" key="2">
    <source>
        <dbReference type="SAM" id="SignalP"/>
    </source>
</evidence>
<feature type="region of interest" description="Disordered" evidence="1">
    <location>
        <begin position="486"/>
        <end position="506"/>
    </location>
</feature>
<dbReference type="GO" id="GO:0042834">
    <property type="term" value="F:peptidoglycan binding"/>
    <property type="evidence" value="ECO:0007669"/>
    <property type="project" value="InterPro"/>
</dbReference>
<evidence type="ECO:0000313" key="5">
    <source>
        <dbReference type="Proteomes" id="UP000439522"/>
    </source>
</evidence>
<dbReference type="OrthoDB" id="7398646at2"/>
<evidence type="ECO:0000256" key="1">
    <source>
        <dbReference type="SAM" id="MobiDB-lite"/>
    </source>
</evidence>
<feature type="signal peptide" evidence="2">
    <location>
        <begin position="1"/>
        <end position="30"/>
    </location>
</feature>
<dbReference type="Proteomes" id="UP000439522">
    <property type="component" value="Unassembled WGS sequence"/>
</dbReference>
<dbReference type="Gene3D" id="1.25.40.10">
    <property type="entry name" value="Tetratricopeptide repeat domain"/>
    <property type="match status" value="1"/>
</dbReference>
<sequence>MATRTSRMLTIPARIVAAALLAAGAVPAAAQVPVVQALPSPAATELRDALRQLARSPANFDALIAAGRASLALDDVDAAIGFFGRADSVRPGDPRVRAGLASAKLKSDNPVEALQLFEQAAQGGAAPVTLAAERGLAFDLVGDNASAQMQYRLALTQGPNPEVSRRLALSQAIAGDRKGFEATLLPMLQRNDMAAFRARAFGLAIMGDEAQSVSIVETVMPRELAARIKPYLAYMPRLTRAQQAAAANLGAFPRAAQIGRDDPRLAAYTGARPAGAPAQGAGSRLAPAGEPLGPRAQAAITTAQRPTAAQRRQQRETERRQAALAEQQRKAAAAAARKPAATVARASPPPVVVRQLTNPSPPPPPAAPASVQPAATRPAAMASPPVARTAELPPVADSGLARVLAAQQSPVASSAPGPTAAVPASAATPPVQIAFVPPASATPAAPQPVVQAVPEPVSLAEAFAEFAAADANASPAVGAVDITRITPRRELPPEPKAAEPKAAEPKKVAVAKAAPPPPKPKAPSRVWVQVATGKDLGALAFDWRRFGKEAPALLGKRSAYTAKWGVSRRLLTGPFDSQRAAAKFVADLKTAGVDAFTFTSSEGEEIAPLK</sequence>
<feature type="region of interest" description="Disordered" evidence="1">
    <location>
        <begin position="267"/>
        <end position="385"/>
    </location>
</feature>
<feature type="compositionally biased region" description="Low complexity" evidence="1">
    <location>
        <begin position="270"/>
        <end position="282"/>
    </location>
</feature>
<feature type="chain" id="PRO_5026317998" description="SPOR domain-containing protein" evidence="2">
    <location>
        <begin position="31"/>
        <end position="610"/>
    </location>
</feature>
<keyword evidence="5" id="KW-1185">Reference proteome</keyword>
<evidence type="ECO:0000313" key="4">
    <source>
        <dbReference type="EMBL" id="MXO74576.1"/>
    </source>
</evidence>
<keyword evidence="2" id="KW-0732">Signal</keyword>
<dbReference type="InterPro" id="IPR007730">
    <property type="entry name" value="SPOR-like_dom"/>
</dbReference>
<dbReference type="AlphaFoldDB" id="A0A6I4TD83"/>
<organism evidence="4 5">
    <name type="scientific">Tsuneonella aeria</name>
    <dbReference type="NCBI Taxonomy" id="1837929"/>
    <lineage>
        <taxon>Bacteria</taxon>
        <taxon>Pseudomonadati</taxon>
        <taxon>Pseudomonadota</taxon>
        <taxon>Alphaproteobacteria</taxon>
        <taxon>Sphingomonadales</taxon>
        <taxon>Erythrobacteraceae</taxon>
        <taxon>Tsuneonella</taxon>
    </lineage>
</organism>
<protein>
    <recommendedName>
        <fullName evidence="3">SPOR domain-containing protein</fullName>
    </recommendedName>
</protein>
<dbReference type="RefSeq" id="WP_160610322.1">
    <property type="nucleotide sequence ID" value="NZ_WTZA01000001.1"/>
</dbReference>
<feature type="compositionally biased region" description="Low complexity" evidence="1">
    <location>
        <begin position="322"/>
        <end position="346"/>
    </location>
</feature>
<dbReference type="SUPFAM" id="SSF48452">
    <property type="entry name" value="TPR-like"/>
    <property type="match status" value="1"/>
</dbReference>
<proteinExistence type="predicted"/>
<dbReference type="EMBL" id="WTZA01000001">
    <property type="protein sequence ID" value="MXO74576.1"/>
    <property type="molecule type" value="Genomic_DNA"/>
</dbReference>
<dbReference type="InterPro" id="IPR011990">
    <property type="entry name" value="TPR-like_helical_dom_sf"/>
</dbReference>